<comment type="caution">
    <text evidence="6">The sequence shown here is derived from an EMBL/GenBank/DDBJ whole genome shotgun (WGS) entry which is preliminary data.</text>
</comment>
<protein>
    <submittedName>
        <fullName evidence="6">Class I SAM-dependent methyltransferase</fullName>
    </submittedName>
</protein>
<dbReference type="CDD" id="cd02440">
    <property type="entry name" value="AdoMet_MTases"/>
    <property type="match status" value="1"/>
</dbReference>
<dbReference type="AlphaFoldDB" id="A0A934NFF3"/>
<dbReference type="SUPFAM" id="SSF53335">
    <property type="entry name" value="S-adenosyl-L-methionine-dependent methyltransferases"/>
    <property type="match status" value="1"/>
</dbReference>
<dbReference type="Gene3D" id="3.40.50.150">
    <property type="entry name" value="Vaccinia Virus protein VP39"/>
    <property type="match status" value="1"/>
</dbReference>
<evidence type="ECO:0000313" key="6">
    <source>
        <dbReference type="EMBL" id="MBJ7609863.1"/>
    </source>
</evidence>
<evidence type="ECO:0000256" key="2">
    <source>
        <dbReference type="ARBA" id="ARBA00022603"/>
    </source>
</evidence>
<keyword evidence="2 6" id="KW-0489">Methyltransferase</keyword>
<evidence type="ECO:0000313" key="7">
    <source>
        <dbReference type="Proteomes" id="UP000614410"/>
    </source>
</evidence>
<accession>A0A934NFF3</accession>
<dbReference type="GO" id="GO:0032259">
    <property type="term" value="P:methylation"/>
    <property type="evidence" value="ECO:0007669"/>
    <property type="project" value="UniProtKB-KW"/>
</dbReference>
<dbReference type="PANTHER" id="PTHR43667">
    <property type="entry name" value="CYCLOPROPANE-FATTY-ACYL-PHOSPHOLIPID SYNTHASE"/>
    <property type="match status" value="1"/>
</dbReference>
<dbReference type="GO" id="GO:0008610">
    <property type="term" value="P:lipid biosynthetic process"/>
    <property type="evidence" value="ECO:0007669"/>
    <property type="project" value="InterPro"/>
</dbReference>
<dbReference type="InterPro" id="IPR003333">
    <property type="entry name" value="CMAS"/>
</dbReference>
<dbReference type="PANTHER" id="PTHR43667:SF1">
    <property type="entry name" value="CYCLOPROPANE-FATTY-ACYL-PHOSPHOLIPID SYNTHASE"/>
    <property type="match status" value="1"/>
</dbReference>
<gene>
    <name evidence="6" type="ORF">JF887_10615</name>
</gene>
<keyword evidence="4" id="KW-0949">S-adenosyl-L-methionine</keyword>
<evidence type="ECO:0000256" key="1">
    <source>
        <dbReference type="ARBA" id="ARBA00010815"/>
    </source>
</evidence>
<evidence type="ECO:0000256" key="4">
    <source>
        <dbReference type="ARBA" id="ARBA00022691"/>
    </source>
</evidence>
<dbReference type="Proteomes" id="UP000614410">
    <property type="component" value="Unassembled WGS sequence"/>
</dbReference>
<dbReference type="PIRSF" id="PIRSF003085">
    <property type="entry name" value="CMAS"/>
    <property type="match status" value="1"/>
</dbReference>
<proteinExistence type="inferred from homology"/>
<reference evidence="6 7" key="1">
    <citation type="submission" date="2020-10" db="EMBL/GenBank/DDBJ databases">
        <title>Ca. Dormibacterota MAGs.</title>
        <authorList>
            <person name="Montgomery K."/>
        </authorList>
    </citation>
    <scope>NUCLEOTIDE SEQUENCE [LARGE SCALE GENOMIC DNA]</scope>
    <source>
        <strain evidence="6">Mitchell_Peninsula_5</strain>
    </source>
</reference>
<keyword evidence="5" id="KW-0443">Lipid metabolism</keyword>
<sequence>MDLTHTNVAAAERKRRRRLRLVPRRPHLSSSSAVSLHRAMSRALNRVDWRLVLWDGRTAGSDRPTFTIALRSHAAVDRLLSGVPEKAFGRAYVEGLIDVAPLEPFLEPLAAAPIAHLFRAWPAIATALLGLGGRPHGAPILEAEARLRGIRHSRQRDAEAISHHYDLPPEFYALFLDRSLTYSCGYFESAEAGLDAAQESKLELVCRKLRLQPGETLLDVGCGYGSLVIHAAQHHGVRAVGITLSRAQVDCAHSLIRERGLEDRVEVRLADYRDDNGTYDAVASIGMVEHVGRKNLGVYSQAVHRSLRPGGRALIHGITQQPSRMWNRASFNDAFVFPDGEIEDVGLMIRAYERAGLEVRDVESLREHYEMTLRLWARRLDANWEEAVRIAGEARALVWRLYLIGAAVSFRLGTLAIHQTLAVRPDPQGLSNLPLTRRDWYA</sequence>
<keyword evidence="3" id="KW-0808">Transferase</keyword>
<evidence type="ECO:0000256" key="3">
    <source>
        <dbReference type="ARBA" id="ARBA00022679"/>
    </source>
</evidence>
<dbReference type="GO" id="GO:0008168">
    <property type="term" value="F:methyltransferase activity"/>
    <property type="evidence" value="ECO:0007669"/>
    <property type="project" value="UniProtKB-KW"/>
</dbReference>
<dbReference type="InterPro" id="IPR029063">
    <property type="entry name" value="SAM-dependent_MTases_sf"/>
</dbReference>
<dbReference type="InterPro" id="IPR050723">
    <property type="entry name" value="CFA/CMAS"/>
</dbReference>
<comment type="similarity">
    <text evidence="1">Belongs to the CFA/CMAS family.</text>
</comment>
<dbReference type="EMBL" id="JAEKNN010000053">
    <property type="protein sequence ID" value="MBJ7609863.1"/>
    <property type="molecule type" value="Genomic_DNA"/>
</dbReference>
<name>A0A934NFF3_9BACT</name>
<evidence type="ECO:0000256" key="5">
    <source>
        <dbReference type="ARBA" id="ARBA00023098"/>
    </source>
</evidence>
<organism evidence="6 7">
    <name type="scientific">Candidatus Amunia macphersoniae</name>
    <dbReference type="NCBI Taxonomy" id="3127014"/>
    <lineage>
        <taxon>Bacteria</taxon>
        <taxon>Bacillati</taxon>
        <taxon>Candidatus Dormiibacterota</taxon>
        <taxon>Candidatus Dormibacteria</taxon>
        <taxon>Candidatus Aeolococcales</taxon>
        <taxon>Candidatus Aeolococcaceae</taxon>
        <taxon>Candidatus Amunia</taxon>
    </lineage>
</organism>
<dbReference type="Pfam" id="PF02353">
    <property type="entry name" value="CMAS"/>
    <property type="match status" value="1"/>
</dbReference>